<organism evidence="1 2">
    <name type="scientific">Deinococcus puniceus</name>
    <dbReference type="NCBI Taxonomy" id="1182568"/>
    <lineage>
        <taxon>Bacteria</taxon>
        <taxon>Thermotogati</taxon>
        <taxon>Deinococcota</taxon>
        <taxon>Deinococci</taxon>
        <taxon>Deinococcales</taxon>
        <taxon>Deinococcaceae</taxon>
        <taxon>Deinococcus</taxon>
    </lineage>
</organism>
<sequence length="140" mass="15665">MLVCHLPFPKEIILKLSLFLPILALCVGLSAASAAPWRDALKPYEVREHTLCTALKKYGGGGQAYLPYRITRTPFYLVKPTIDNSFTLDGFRPIGDTSDKGQGFYTNEQGKDGKTTHIIHFDTVDRYTTDICIIELSQPK</sequence>
<dbReference type="PATRIC" id="fig|1182568.3.peg.1914"/>
<dbReference type="EMBL" id="CP011387">
    <property type="protein sequence ID" value="ANE43921.1"/>
    <property type="molecule type" value="Genomic_DNA"/>
</dbReference>
<protein>
    <submittedName>
        <fullName evidence="1">Uncharacterized protein</fullName>
    </submittedName>
</protein>
<dbReference type="Proteomes" id="UP000077363">
    <property type="component" value="Chromosome"/>
</dbReference>
<dbReference type="STRING" id="1182568.SU48_09200"/>
<keyword evidence="2" id="KW-1185">Reference proteome</keyword>
<evidence type="ECO:0000313" key="1">
    <source>
        <dbReference type="EMBL" id="ANE43921.1"/>
    </source>
</evidence>
<gene>
    <name evidence="1" type="ORF">SU48_09200</name>
</gene>
<reference evidence="1 2" key="1">
    <citation type="submission" date="2015-01" db="EMBL/GenBank/DDBJ databases">
        <title>Deinococcus puniceus/DY1/ whole genome sequencing.</title>
        <authorList>
            <person name="Kim M.K."/>
            <person name="Srinivasan S."/>
            <person name="Lee J.-J."/>
        </authorList>
    </citation>
    <scope>NUCLEOTIDE SEQUENCE [LARGE SCALE GENOMIC DNA]</scope>
    <source>
        <strain evidence="1 2">DY1</strain>
    </source>
</reference>
<evidence type="ECO:0000313" key="2">
    <source>
        <dbReference type="Proteomes" id="UP000077363"/>
    </source>
</evidence>
<dbReference type="AlphaFoldDB" id="A0A172TA94"/>
<name>A0A172TA94_9DEIO</name>
<accession>A0A172TA94</accession>
<proteinExistence type="predicted"/>
<dbReference type="KEGG" id="dpu:SU48_09200"/>